<dbReference type="InterPro" id="IPR021412">
    <property type="entry name" value="DUF3052"/>
</dbReference>
<evidence type="ECO:0000313" key="1">
    <source>
        <dbReference type="EMBL" id="GMA19993.1"/>
    </source>
</evidence>
<organism evidence="1 2">
    <name type="scientific">Arsenicicoccus piscis</name>
    <dbReference type="NCBI Taxonomy" id="673954"/>
    <lineage>
        <taxon>Bacteria</taxon>
        <taxon>Bacillati</taxon>
        <taxon>Actinomycetota</taxon>
        <taxon>Actinomycetes</taxon>
        <taxon>Micrococcales</taxon>
        <taxon>Intrasporangiaceae</taxon>
        <taxon>Arsenicicoccus</taxon>
    </lineage>
</organism>
<keyword evidence="2" id="KW-1185">Reference proteome</keyword>
<dbReference type="Pfam" id="PF11253">
    <property type="entry name" value="DUF3052"/>
    <property type="match status" value="1"/>
</dbReference>
<comment type="caution">
    <text evidence="1">The sequence shown here is derived from an EMBL/GenBank/DDBJ whole genome shotgun (WGS) entry which is preliminary data.</text>
</comment>
<accession>A0ABQ6HNF6</accession>
<name>A0ABQ6HNF6_9MICO</name>
<dbReference type="RefSeq" id="WP_241444512.1">
    <property type="nucleotide sequence ID" value="NZ_BSUJ01000001.1"/>
</dbReference>
<dbReference type="EMBL" id="BSUJ01000001">
    <property type="protein sequence ID" value="GMA19993.1"/>
    <property type="molecule type" value="Genomic_DNA"/>
</dbReference>
<evidence type="ECO:0000313" key="2">
    <source>
        <dbReference type="Proteomes" id="UP001157109"/>
    </source>
</evidence>
<proteinExistence type="predicted"/>
<dbReference type="Proteomes" id="UP001157109">
    <property type="component" value="Unassembled WGS sequence"/>
</dbReference>
<protein>
    <recommendedName>
        <fullName evidence="3">DUF3052 domain-containing protein</fullName>
    </recommendedName>
</protein>
<gene>
    <name evidence="1" type="ORF">GCM10025862_20140</name>
</gene>
<evidence type="ECO:0008006" key="3">
    <source>
        <dbReference type="Google" id="ProtNLM"/>
    </source>
</evidence>
<reference evidence="2" key="1">
    <citation type="journal article" date="2019" name="Int. J. Syst. Evol. Microbiol.">
        <title>The Global Catalogue of Microorganisms (GCM) 10K type strain sequencing project: providing services to taxonomists for standard genome sequencing and annotation.</title>
        <authorList>
            <consortium name="The Broad Institute Genomics Platform"/>
            <consortium name="The Broad Institute Genome Sequencing Center for Infectious Disease"/>
            <person name="Wu L."/>
            <person name="Ma J."/>
        </authorList>
    </citation>
    <scope>NUCLEOTIDE SEQUENCE [LARGE SCALE GENOMIC DNA]</scope>
    <source>
        <strain evidence="2">NBRC 105830</strain>
    </source>
</reference>
<sequence length="142" mass="15081">MAPTAPAAALTSQLTKLGFTTGLVVQEIGYDDDVDQSLREAIQAATGAELEDEDYQDVCDAVLLWHREEDDDLTDAVVDALTELDDEGFVLLLTPKTGREGHVAPSEIAEAATTAGVHTAGMLNACADWVGTRLAAPKGQRR</sequence>